<dbReference type="InterPro" id="IPR007416">
    <property type="entry name" value="YggL_50S_bp"/>
</dbReference>
<dbReference type="Pfam" id="PF04320">
    <property type="entry name" value="YggL_50S_bp"/>
    <property type="match status" value="1"/>
</dbReference>
<keyword evidence="2" id="KW-1185">Reference proteome</keyword>
<gene>
    <name evidence="1" type="ORF">NQ491_10920</name>
</gene>
<reference evidence="1" key="1">
    <citation type="journal article" date="2022" name="Cell">
        <title>Design, construction, and in vivo augmentation of a complex gut microbiome.</title>
        <authorList>
            <person name="Cheng A.G."/>
            <person name="Ho P.Y."/>
            <person name="Aranda-Diaz A."/>
            <person name="Jain S."/>
            <person name="Yu F.B."/>
            <person name="Meng X."/>
            <person name="Wang M."/>
            <person name="Iakiviak M."/>
            <person name="Nagashima K."/>
            <person name="Zhao A."/>
            <person name="Murugkar P."/>
            <person name="Patil A."/>
            <person name="Atabakhsh K."/>
            <person name="Weakley A."/>
            <person name="Yan J."/>
            <person name="Brumbaugh A.R."/>
            <person name="Higginbottom S."/>
            <person name="Dimas A."/>
            <person name="Shiver A.L."/>
            <person name="Deutschbauer A."/>
            <person name="Neff N."/>
            <person name="Sonnenburg J.L."/>
            <person name="Huang K.C."/>
            <person name="Fischbach M.A."/>
        </authorList>
    </citation>
    <scope>NUCLEOTIDE SEQUENCE</scope>
    <source>
        <strain evidence="1">AP11</strain>
    </source>
</reference>
<dbReference type="Proteomes" id="UP001059295">
    <property type="component" value="Chromosome"/>
</dbReference>
<name>A0ABY5V0H3_9BACT</name>
<dbReference type="GeneID" id="82892252"/>
<dbReference type="PANTHER" id="PTHR38778">
    <property type="entry name" value="CYTOPLASMIC PROTEIN-RELATED"/>
    <property type="match status" value="1"/>
</dbReference>
<organism evidence="1 2">
    <name type="scientific">Alistipes ihumii AP11</name>
    <dbReference type="NCBI Taxonomy" id="1211813"/>
    <lineage>
        <taxon>Bacteria</taxon>
        <taxon>Pseudomonadati</taxon>
        <taxon>Bacteroidota</taxon>
        <taxon>Bacteroidia</taxon>
        <taxon>Bacteroidales</taxon>
        <taxon>Rikenellaceae</taxon>
        <taxon>Alistipes</taxon>
    </lineage>
</organism>
<dbReference type="PANTHER" id="PTHR38778:SF1">
    <property type="entry name" value="CYTOPLASMIC PROTEIN"/>
    <property type="match status" value="1"/>
</dbReference>
<evidence type="ECO:0000313" key="2">
    <source>
        <dbReference type="Proteomes" id="UP001059295"/>
    </source>
</evidence>
<proteinExistence type="predicted"/>
<evidence type="ECO:0000313" key="1">
    <source>
        <dbReference type="EMBL" id="UWN57139.1"/>
    </source>
</evidence>
<sequence length="108" mass="12945">MKKRLRKKLHKGEFKELGFNLEFYYTGDYKANEEFFFQFFDRYDKFLSNLNIECIGGIGDYFSGFVTYIGRGTVTPEQRQNVIDWLEKQPEVTNITAGPLRDVWYDWD</sequence>
<dbReference type="EMBL" id="CP102294">
    <property type="protein sequence ID" value="UWN57139.1"/>
    <property type="molecule type" value="Genomic_DNA"/>
</dbReference>
<accession>A0ABY5V0H3</accession>
<protein>
    <submittedName>
        <fullName evidence="1">YggL family protein</fullName>
    </submittedName>
</protein>
<dbReference type="RefSeq" id="WP_034282860.1">
    <property type="nucleotide sequence ID" value="NZ_CAPH01000009.1"/>
</dbReference>